<feature type="transmembrane region" description="Helical" evidence="2">
    <location>
        <begin position="51"/>
        <end position="71"/>
    </location>
</feature>
<dbReference type="AlphaFoldDB" id="A0A371JRP5"/>
<proteinExistence type="predicted"/>
<evidence type="ECO:0000256" key="1">
    <source>
        <dbReference type="SAM" id="Coils"/>
    </source>
</evidence>
<evidence type="ECO:0000313" key="4">
    <source>
        <dbReference type="Proteomes" id="UP000261828"/>
    </source>
</evidence>
<accession>A0A371JRP5</accession>
<sequence length="181" mass="21287">MMDNFERFIKENKQAFDVHKADQDKLWQGIASQLDEESKPKVIPLWKSSKLRIAASVILLLGLSLMTFLMVQQPDTTMEGYASEELLEIDMHYQHLVFQQVQLVKNHPRLSAEDKEEFLSFMDELDEEYGQLKLEMQNNLDNERVLEAIVNNYKKRIELIENLLEQISASKKEMDYEGYIL</sequence>
<dbReference type="OrthoDB" id="1439272at2"/>
<feature type="coiled-coil region" evidence="1">
    <location>
        <begin position="122"/>
        <end position="170"/>
    </location>
</feature>
<dbReference type="EMBL" id="QTJX01000002">
    <property type="protein sequence ID" value="RDY60171.1"/>
    <property type="molecule type" value="Genomic_DNA"/>
</dbReference>
<keyword evidence="2" id="KW-1133">Transmembrane helix</keyword>
<keyword evidence="4" id="KW-1185">Reference proteome</keyword>
<name>A0A371JRP5_9FLAO</name>
<dbReference type="RefSeq" id="WP_116184780.1">
    <property type="nucleotide sequence ID" value="NZ_QTJX01000002.1"/>
</dbReference>
<dbReference type="Proteomes" id="UP000261828">
    <property type="component" value="Unassembled WGS sequence"/>
</dbReference>
<keyword evidence="2" id="KW-0812">Transmembrane</keyword>
<keyword evidence="2" id="KW-0472">Membrane</keyword>
<gene>
    <name evidence="3" type="ORF">DX873_12645</name>
</gene>
<protein>
    <recommendedName>
        <fullName evidence="5">Anti-sigma factor</fullName>
    </recommendedName>
</protein>
<organism evidence="3 4">
    <name type="scientific">Flagellimonas nanhaiensis</name>
    <dbReference type="NCBI Taxonomy" id="2292706"/>
    <lineage>
        <taxon>Bacteria</taxon>
        <taxon>Pseudomonadati</taxon>
        <taxon>Bacteroidota</taxon>
        <taxon>Flavobacteriia</taxon>
        <taxon>Flavobacteriales</taxon>
        <taxon>Flavobacteriaceae</taxon>
        <taxon>Flagellimonas</taxon>
    </lineage>
</organism>
<reference evidence="3 4" key="1">
    <citation type="submission" date="2018-08" db="EMBL/GenBank/DDBJ databases">
        <title>Muricauda nanhaiensis sp. nov., isolated from seawater of the South China Sea.</title>
        <authorList>
            <person name="Dang Y."/>
        </authorList>
    </citation>
    <scope>NUCLEOTIDE SEQUENCE [LARGE SCALE GENOMIC DNA]</scope>
    <source>
        <strain evidence="3 4">SM1704</strain>
    </source>
</reference>
<evidence type="ECO:0000256" key="2">
    <source>
        <dbReference type="SAM" id="Phobius"/>
    </source>
</evidence>
<comment type="caution">
    <text evidence="3">The sequence shown here is derived from an EMBL/GenBank/DDBJ whole genome shotgun (WGS) entry which is preliminary data.</text>
</comment>
<keyword evidence="1" id="KW-0175">Coiled coil</keyword>
<evidence type="ECO:0008006" key="5">
    <source>
        <dbReference type="Google" id="ProtNLM"/>
    </source>
</evidence>
<evidence type="ECO:0000313" key="3">
    <source>
        <dbReference type="EMBL" id="RDY60171.1"/>
    </source>
</evidence>